<protein>
    <recommendedName>
        <fullName evidence="6">Glucanase</fullName>
    </recommendedName>
</protein>
<keyword evidence="4" id="KW-1185">Reference proteome</keyword>
<dbReference type="EMBL" id="NPDZ01000001">
    <property type="protein sequence ID" value="PJZ74798.1"/>
    <property type="molecule type" value="Genomic_DNA"/>
</dbReference>
<dbReference type="RefSeq" id="WP_100712207.1">
    <property type="nucleotide sequence ID" value="NZ_NPDY01000001.1"/>
</dbReference>
<evidence type="ECO:0000313" key="2">
    <source>
        <dbReference type="EMBL" id="PJZ71265.1"/>
    </source>
</evidence>
<dbReference type="EMBL" id="NPDY01000001">
    <property type="protein sequence ID" value="PJZ71265.1"/>
    <property type="molecule type" value="Genomic_DNA"/>
</dbReference>
<dbReference type="AlphaFoldDB" id="A0A2M9ZRS7"/>
<evidence type="ECO:0000313" key="4">
    <source>
        <dbReference type="Proteomes" id="UP000231962"/>
    </source>
</evidence>
<evidence type="ECO:0000313" key="5">
    <source>
        <dbReference type="Proteomes" id="UP000231990"/>
    </source>
</evidence>
<dbReference type="OrthoDB" id="337326at2"/>
<accession>A0A2M9ZRS7</accession>
<dbReference type="Proteomes" id="UP000231990">
    <property type="component" value="Unassembled WGS sequence"/>
</dbReference>
<proteinExistence type="predicted"/>
<sequence length="621" mass="71071">MSNKRYLHSRFLLLLTIFIFTNTDISTESNRFALSSFQLKDLRVQKSASGETFLELAPRDWSLSANLFLDFEEDQPSELRDKSGSHQIQFASYLPEKAQANSGKRSARFAGKRSGIKISGKSKSILTSSDLNEEFFISMFLLPGTLDKEAVLISKSIHTRGKKFGWEFRIKDELPVLEFWNFFEPSDKSSTDIKIVSKRRLVRSKWNHLIVHIRPLQKEIVLYLNGTEMDRKSIPSKLQIVRVGFHPEDTTPFRIAENFYGWLDDFLVQKGAPDLQKLSSYYEGQEYDASSFTANTNYGTALSPVYKTKYSNSIPDYLILKAKVPGSSFLELYLRFSPKSFARNGEAVQWNAIDLRKMEDYKEVEHSDHKSPEETLNPRFYMYRIPLDKVWKDRSKPFKFYQALAKLKADPDGKRSPELEEISFGYRETIPPVKPMGLSIVDGTLEDEDPNSGGPKVCLSWTPNPERDVRQNGGYVIHYGVGPNRMVGSIKGSLKELPNGKMPVLLTEGREKHPMSNYLDPILGQDSTCPKMSDNSGRKLCQCVDNRIISLNSEVKLEPSSKKKNSRKYVTDPYDRRQLFLRKGLTFYFKVSAYNSSYDPEIASDQVSPLSEPVEVYFLSE</sequence>
<evidence type="ECO:0000256" key="1">
    <source>
        <dbReference type="SAM" id="MobiDB-lite"/>
    </source>
</evidence>
<dbReference type="InterPro" id="IPR013320">
    <property type="entry name" value="ConA-like_dom_sf"/>
</dbReference>
<feature type="region of interest" description="Disordered" evidence="1">
    <location>
        <begin position="445"/>
        <end position="464"/>
    </location>
</feature>
<name>A0A2M9ZRS7_9LEPT</name>
<gene>
    <name evidence="2" type="ORF">CH360_01805</name>
    <name evidence="3" type="ORF">CH373_01805</name>
</gene>
<dbReference type="Proteomes" id="UP000231962">
    <property type="component" value="Unassembled WGS sequence"/>
</dbReference>
<evidence type="ECO:0008006" key="6">
    <source>
        <dbReference type="Google" id="ProtNLM"/>
    </source>
</evidence>
<evidence type="ECO:0000313" key="3">
    <source>
        <dbReference type="EMBL" id="PJZ74798.1"/>
    </source>
</evidence>
<dbReference type="SUPFAM" id="SSF49899">
    <property type="entry name" value="Concanavalin A-like lectins/glucanases"/>
    <property type="match status" value="1"/>
</dbReference>
<dbReference type="Gene3D" id="2.60.120.200">
    <property type="match status" value="1"/>
</dbReference>
<comment type="caution">
    <text evidence="3">The sequence shown here is derived from an EMBL/GenBank/DDBJ whole genome shotgun (WGS) entry which is preliminary data.</text>
</comment>
<reference evidence="4 5" key="1">
    <citation type="submission" date="2017-07" db="EMBL/GenBank/DDBJ databases">
        <title>Leptospira spp. isolated from tropical soils.</title>
        <authorList>
            <person name="Thibeaux R."/>
            <person name="Iraola G."/>
            <person name="Ferres I."/>
            <person name="Bierque E."/>
            <person name="Girault D."/>
            <person name="Soupe-Gilbert M.-E."/>
            <person name="Picardeau M."/>
            <person name="Goarant C."/>
        </authorList>
    </citation>
    <scope>NUCLEOTIDE SEQUENCE [LARGE SCALE GENOMIC DNA]</scope>
    <source>
        <strain evidence="3 5">FH1-B-B1</strain>
        <strain evidence="2 4">FH1-B-C1</strain>
    </source>
</reference>
<organism evidence="3 5">
    <name type="scientific">Leptospira perolatii</name>
    <dbReference type="NCBI Taxonomy" id="2023191"/>
    <lineage>
        <taxon>Bacteria</taxon>
        <taxon>Pseudomonadati</taxon>
        <taxon>Spirochaetota</taxon>
        <taxon>Spirochaetia</taxon>
        <taxon>Leptospirales</taxon>
        <taxon>Leptospiraceae</taxon>
        <taxon>Leptospira</taxon>
    </lineage>
</organism>